<evidence type="ECO:0000256" key="6">
    <source>
        <dbReference type="PROSITE-ProRule" id="PRU00169"/>
    </source>
</evidence>
<dbReference type="AlphaFoldDB" id="A0A540VDJ8"/>
<organism evidence="10 11">
    <name type="scientific">Litorilinea aerophila</name>
    <dbReference type="NCBI Taxonomy" id="1204385"/>
    <lineage>
        <taxon>Bacteria</taxon>
        <taxon>Bacillati</taxon>
        <taxon>Chloroflexota</taxon>
        <taxon>Caldilineae</taxon>
        <taxon>Caldilineales</taxon>
        <taxon>Caldilineaceae</taxon>
        <taxon>Litorilinea</taxon>
    </lineage>
</organism>
<evidence type="ECO:0000256" key="5">
    <source>
        <dbReference type="ARBA" id="ARBA00023163"/>
    </source>
</evidence>
<dbReference type="Gene3D" id="6.10.250.690">
    <property type="match status" value="1"/>
</dbReference>
<dbReference type="Proteomes" id="UP000317371">
    <property type="component" value="Unassembled WGS sequence"/>
</dbReference>
<evidence type="ECO:0000259" key="9">
    <source>
        <dbReference type="PROSITE" id="PS51755"/>
    </source>
</evidence>
<dbReference type="PANTHER" id="PTHR48111">
    <property type="entry name" value="REGULATOR OF RPOS"/>
    <property type="match status" value="1"/>
</dbReference>
<accession>A0A540VDJ8</accession>
<feature type="domain" description="Response regulatory" evidence="8">
    <location>
        <begin position="5"/>
        <end position="118"/>
    </location>
</feature>
<evidence type="ECO:0000313" key="11">
    <source>
        <dbReference type="Proteomes" id="UP000317371"/>
    </source>
</evidence>
<dbReference type="GO" id="GO:0005829">
    <property type="term" value="C:cytosol"/>
    <property type="evidence" value="ECO:0007669"/>
    <property type="project" value="TreeGrafter"/>
</dbReference>
<evidence type="ECO:0000256" key="1">
    <source>
        <dbReference type="ARBA" id="ARBA00022553"/>
    </source>
</evidence>
<dbReference type="SUPFAM" id="SSF46894">
    <property type="entry name" value="C-terminal effector domain of the bipartite response regulators"/>
    <property type="match status" value="1"/>
</dbReference>
<dbReference type="Pfam" id="PF00072">
    <property type="entry name" value="Response_reg"/>
    <property type="match status" value="1"/>
</dbReference>
<evidence type="ECO:0000256" key="7">
    <source>
        <dbReference type="PROSITE-ProRule" id="PRU01091"/>
    </source>
</evidence>
<gene>
    <name evidence="10" type="ORF">FKZ61_15250</name>
</gene>
<name>A0A540VDJ8_9CHLR</name>
<keyword evidence="3" id="KW-0805">Transcription regulation</keyword>
<dbReference type="InterPro" id="IPR001789">
    <property type="entry name" value="Sig_transdc_resp-reg_receiver"/>
</dbReference>
<dbReference type="PROSITE" id="PS51755">
    <property type="entry name" value="OMPR_PHOB"/>
    <property type="match status" value="1"/>
</dbReference>
<dbReference type="Gene3D" id="1.10.10.10">
    <property type="entry name" value="Winged helix-like DNA-binding domain superfamily/Winged helix DNA-binding domain"/>
    <property type="match status" value="1"/>
</dbReference>
<dbReference type="InParanoid" id="A0A540VDJ8"/>
<dbReference type="SMART" id="SM00862">
    <property type="entry name" value="Trans_reg_C"/>
    <property type="match status" value="1"/>
</dbReference>
<reference evidence="10 11" key="1">
    <citation type="submission" date="2019-06" db="EMBL/GenBank/DDBJ databases">
        <title>Genome sequence of Litorilinea aerophila BAA-2444.</title>
        <authorList>
            <person name="Maclea K.S."/>
            <person name="Maurais E.G."/>
            <person name="Iannazzi L.C."/>
        </authorList>
    </citation>
    <scope>NUCLEOTIDE SEQUENCE [LARGE SCALE GENOMIC DNA]</scope>
    <source>
        <strain evidence="10 11">ATCC BAA-2444</strain>
    </source>
</reference>
<evidence type="ECO:0000256" key="3">
    <source>
        <dbReference type="ARBA" id="ARBA00023015"/>
    </source>
</evidence>
<evidence type="ECO:0000256" key="4">
    <source>
        <dbReference type="ARBA" id="ARBA00023125"/>
    </source>
</evidence>
<keyword evidence="5" id="KW-0804">Transcription</keyword>
<comment type="caution">
    <text evidence="10">The sequence shown here is derived from an EMBL/GenBank/DDBJ whole genome shotgun (WGS) entry which is preliminary data.</text>
</comment>
<dbReference type="Gene3D" id="3.40.50.2300">
    <property type="match status" value="1"/>
</dbReference>
<dbReference type="PANTHER" id="PTHR48111:SF1">
    <property type="entry name" value="TWO-COMPONENT RESPONSE REGULATOR ORR33"/>
    <property type="match status" value="1"/>
</dbReference>
<feature type="domain" description="OmpR/PhoB-type" evidence="9">
    <location>
        <begin position="137"/>
        <end position="236"/>
    </location>
</feature>
<dbReference type="SMART" id="SM00448">
    <property type="entry name" value="REC"/>
    <property type="match status" value="1"/>
</dbReference>
<dbReference type="SUPFAM" id="SSF52172">
    <property type="entry name" value="CheY-like"/>
    <property type="match status" value="1"/>
</dbReference>
<dbReference type="FunFam" id="1.10.10.10:FF:000018">
    <property type="entry name" value="DNA-binding response regulator ResD"/>
    <property type="match status" value="1"/>
</dbReference>
<dbReference type="GO" id="GO:0032993">
    <property type="term" value="C:protein-DNA complex"/>
    <property type="evidence" value="ECO:0007669"/>
    <property type="project" value="TreeGrafter"/>
</dbReference>
<keyword evidence="1 6" id="KW-0597">Phosphoprotein</keyword>
<evidence type="ECO:0000259" key="8">
    <source>
        <dbReference type="PROSITE" id="PS50110"/>
    </source>
</evidence>
<dbReference type="EMBL" id="VIGC01000020">
    <property type="protein sequence ID" value="TQE94817.1"/>
    <property type="molecule type" value="Genomic_DNA"/>
</dbReference>
<evidence type="ECO:0000313" key="10">
    <source>
        <dbReference type="EMBL" id="TQE94817.1"/>
    </source>
</evidence>
<dbReference type="InterPro" id="IPR001867">
    <property type="entry name" value="OmpR/PhoB-type_DNA-bd"/>
</dbReference>
<dbReference type="PROSITE" id="PS50110">
    <property type="entry name" value="RESPONSE_REGULATORY"/>
    <property type="match status" value="1"/>
</dbReference>
<dbReference type="CDD" id="cd00383">
    <property type="entry name" value="trans_reg_C"/>
    <property type="match status" value="1"/>
</dbReference>
<dbReference type="InterPro" id="IPR016032">
    <property type="entry name" value="Sig_transdc_resp-reg_C-effctor"/>
</dbReference>
<dbReference type="GO" id="GO:0000976">
    <property type="term" value="F:transcription cis-regulatory region binding"/>
    <property type="evidence" value="ECO:0007669"/>
    <property type="project" value="TreeGrafter"/>
</dbReference>
<dbReference type="InterPro" id="IPR039420">
    <property type="entry name" value="WalR-like"/>
</dbReference>
<dbReference type="FunFam" id="3.40.50.2300:FF:000001">
    <property type="entry name" value="DNA-binding response regulator PhoB"/>
    <property type="match status" value="1"/>
</dbReference>
<dbReference type="GO" id="GO:0006355">
    <property type="term" value="P:regulation of DNA-templated transcription"/>
    <property type="evidence" value="ECO:0007669"/>
    <property type="project" value="InterPro"/>
</dbReference>
<dbReference type="OrthoDB" id="159129at2"/>
<keyword evidence="4 7" id="KW-0238">DNA-binding</keyword>
<protein>
    <submittedName>
        <fullName evidence="10">Response regulator transcription factor</fullName>
    </submittedName>
</protein>
<dbReference type="Pfam" id="PF00486">
    <property type="entry name" value="Trans_reg_C"/>
    <property type="match status" value="1"/>
</dbReference>
<keyword evidence="11" id="KW-1185">Reference proteome</keyword>
<sequence>MANETILVVDDDELIVDALTYQLKRAGYQVLTAYDGEAALQAARTGHPDLILLDVMMPKMQGWEVCRAIRATSTVPILMITARGQEADRVLGLELGADDYIVKPFSFGELLARIHANLRRVAYDRQGVMPSGAGEATPQIALGGLVIDRERRTVTRQGKPIALSKREFDLLLALVDAQGAVVPRGDLLDQVWGKEWIGDPRTLDVHIRWLREKLEDDPGAPRLILTIRGVGYRLVSPGELEAPQEDGGA</sequence>
<keyword evidence="2" id="KW-0902">Two-component regulatory system</keyword>
<dbReference type="InterPro" id="IPR011006">
    <property type="entry name" value="CheY-like_superfamily"/>
</dbReference>
<feature type="modified residue" description="4-aspartylphosphate" evidence="6">
    <location>
        <position position="54"/>
    </location>
</feature>
<dbReference type="GO" id="GO:0000156">
    <property type="term" value="F:phosphorelay response regulator activity"/>
    <property type="evidence" value="ECO:0007669"/>
    <property type="project" value="TreeGrafter"/>
</dbReference>
<dbReference type="InterPro" id="IPR036388">
    <property type="entry name" value="WH-like_DNA-bd_sf"/>
</dbReference>
<proteinExistence type="predicted"/>
<feature type="DNA-binding region" description="OmpR/PhoB-type" evidence="7">
    <location>
        <begin position="137"/>
        <end position="236"/>
    </location>
</feature>
<evidence type="ECO:0000256" key="2">
    <source>
        <dbReference type="ARBA" id="ARBA00023012"/>
    </source>
</evidence>